<sequence length="238" mass="26455">MLNTYLLVHGLFLGGWCWAPVARLLSARGHRVFTPTQTGLGERHHLLSPSVGIDTFIQDLMNVIEFEELDRVILVGHSFGGMAAAGTADALPKRIRHLVYLDGAIPSPGHAFAEQLPENIRTKRLAAAKEINGTRCFLPIDPAQLGISNQETLNWLRRHMTPHPVKTYLDPIQLRRAPEQGPTCTFIRCANPYYPPANASGERAQKIPGWHYREIAASHGCIFLTPHIVAKLLQEIPL</sequence>
<feature type="domain" description="AB hydrolase-1" evidence="2">
    <location>
        <begin position="6"/>
        <end position="231"/>
    </location>
</feature>
<dbReference type="EMBL" id="JBGMEL010000007">
    <property type="protein sequence ID" value="MFA0790722.1"/>
    <property type="molecule type" value="Genomic_DNA"/>
</dbReference>
<dbReference type="InterPro" id="IPR045889">
    <property type="entry name" value="MES/HNL"/>
</dbReference>
<dbReference type="Proteomes" id="UP001569414">
    <property type="component" value="Unassembled WGS sequence"/>
</dbReference>
<name>A0ABV4NME8_9GAMM</name>
<protein>
    <submittedName>
        <fullName evidence="3">Alpha/beta fold hydrolase</fullName>
    </submittedName>
</protein>
<dbReference type="GO" id="GO:0016787">
    <property type="term" value="F:hydrolase activity"/>
    <property type="evidence" value="ECO:0007669"/>
    <property type="project" value="UniProtKB-KW"/>
</dbReference>
<keyword evidence="1" id="KW-1133">Transmembrane helix</keyword>
<accession>A0ABV4NME8</accession>
<evidence type="ECO:0000256" key="1">
    <source>
        <dbReference type="SAM" id="Phobius"/>
    </source>
</evidence>
<dbReference type="Pfam" id="PF12697">
    <property type="entry name" value="Abhydrolase_6"/>
    <property type="match status" value="1"/>
</dbReference>
<dbReference type="PANTHER" id="PTHR10992">
    <property type="entry name" value="METHYLESTERASE FAMILY MEMBER"/>
    <property type="match status" value="1"/>
</dbReference>
<keyword evidence="1" id="KW-0812">Transmembrane</keyword>
<dbReference type="PANTHER" id="PTHR10992:SF1086">
    <property type="entry name" value="AB HYDROLASE-1 DOMAIN-CONTAINING PROTEIN"/>
    <property type="match status" value="1"/>
</dbReference>
<dbReference type="InterPro" id="IPR000073">
    <property type="entry name" value="AB_hydrolase_1"/>
</dbReference>
<keyword evidence="1" id="KW-0472">Membrane</keyword>
<dbReference type="RefSeq" id="WP_371843357.1">
    <property type="nucleotide sequence ID" value="NZ_JBGMEL010000007.1"/>
</dbReference>
<feature type="transmembrane region" description="Helical" evidence="1">
    <location>
        <begin position="6"/>
        <end position="25"/>
    </location>
</feature>
<reference evidence="3 4" key="1">
    <citation type="submission" date="2024-08" db="EMBL/GenBank/DDBJ databases">
        <authorList>
            <person name="Ishaq N."/>
        </authorList>
    </citation>
    <scope>NUCLEOTIDE SEQUENCE [LARGE SCALE GENOMIC DNA]</scope>
    <source>
        <strain evidence="3 4">JCM 30400</strain>
    </source>
</reference>
<dbReference type="Gene3D" id="3.40.50.1820">
    <property type="entry name" value="alpha/beta hydrolase"/>
    <property type="match status" value="1"/>
</dbReference>
<organism evidence="3 4">
    <name type="scientific">Microbulbifer echini</name>
    <dbReference type="NCBI Taxonomy" id="1529067"/>
    <lineage>
        <taxon>Bacteria</taxon>
        <taxon>Pseudomonadati</taxon>
        <taxon>Pseudomonadota</taxon>
        <taxon>Gammaproteobacteria</taxon>
        <taxon>Cellvibrionales</taxon>
        <taxon>Microbulbiferaceae</taxon>
        <taxon>Microbulbifer</taxon>
    </lineage>
</organism>
<keyword evidence="4" id="KW-1185">Reference proteome</keyword>
<evidence type="ECO:0000313" key="4">
    <source>
        <dbReference type="Proteomes" id="UP001569414"/>
    </source>
</evidence>
<proteinExistence type="predicted"/>
<gene>
    <name evidence="3" type="ORF">ACCI51_09185</name>
</gene>
<keyword evidence="3" id="KW-0378">Hydrolase</keyword>
<comment type="caution">
    <text evidence="3">The sequence shown here is derived from an EMBL/GenBank/DDBJ whole genome shotgun (WGS) entry which is preliminary data.</text>
</comment>
<dbReference type="SUPFAM" id="SSF53474">
    <property type="entry name" value="alpha/beta-Hydrolases"/>
    <property type="match status" value="1"/>
</dbReference>
<dbReference type="InterPro" id="IPR029058">
    <property type="entry name" value="AB_hydrolase_fold"/>
</dbReference>
<evidence type="ECO:0000313" key="3">
    <source>
        <dbReference type="EMBL" id="MFA0790722.1"/>
    </source>
</evidence>
<evidence type="ECO:0000259" key="2">
    <source>
        <dbReference type="Pfam" id="PF12697"/>
    </source>
</evidence>